<name>A0A9X3R925_9BACI</name>
<dbReference type="Proteomes" id="UP001152172">
    <property type="component" value="Unassembled WGS sequence"/>
</dbReference>
<sequence length="45" mass="5308">MNEEIKLSVNQLKAENVLVRRGNMAKDFEVYSGEMFAQLQCKMQW</sequence>
<proteinExistence type="predicted"/>
<protein>
    <submittedName>
        <fullName evidence="1">Uncharacterized protein</fullName>
    </submittedName>
</protein>
<dbReference type="EMBL" id="JAMKBI010000002">
    <property type="protein sequence ID" value="MCZ8532456.1"/>
    <property type="molecule type" value="Genomic_DNA"/>
</dbReference>
<evidence type="ECO:0000313" key="1">
    <source>
        <dbReference type="EMBL" id="MCZ8532456.1"/>
    </source>
</evidence>
<accession>A0A9X3R925</accession>
<evidence type="ECO:0000313" key="2">
    <source>
        <dbReference type="Proteomes" id="UP001152172"/>
    </source>
</evidence>
<comment type="caution">
    <text evidence="1">The sequence shown here is derived from an EMBL/GenBank/DDBJ whole genome shotgun (WGS) entry which is preliminary data.</text>
</comment>
<reference evidence="1" key="1">
    <citation type="submission" date="2022-05" db="EMBL/GenBank/DDBJ databases">
        <authorList>
            <person name="Colautti A."/>
            <person name="Iacumin L."/>
        </authorList>
    </citation>
    <scope>NUCLEOTIDE SEQUENCE</scope>
    <source>
        <strain evidence="1">DSM 30747</strain>
    </source>
</reference>
<organism evidence="1 2">
    <name type="scientific">Psychrobacillus psychrodurans</name>
    <dbReference type="NCBI Taxonomy" id="126157"/>
    <lineage>
        <taxon>Bacteria</taxon>
        <taxon>Bacillati</taxon>
        <taxon>Bacillota</taxon>
        <taxon>Bacilli</taxon>
        <taxon>Bacillales</taxon>
        <taxon>Bacillaceae</taxon>
        <taxon>Psychrobacillus</taxon>
    </lineage>
</organism>
<gene>
    <name evidence="1" type="ORF">M9R61_03705</name>
</gene>
<dbReference type="RefSeq" id="WP_269921019.1">
    <property type="nucleotide sequence ID" value="NZ_JAMKBI010000002.1"/>
</dbReference>
<dbReference type="AlphaFoldDB" id="A0A9X3R925"/>
<keyword evidence="2" id="KW-1185">Reference proteome</keyword>